<feature type="region of interest" description="Disordered" evidence="1">
    <location>
        <begin position="1"/>
        <end position="27"/>
    </location>
</feature>
<dbReference type="EMBL" id="GG745336">
    <property type="protein sequence ID" value="KNE60600.1"/>
    <property type="molecule type" value="Genomic_DNA"/>
</dbReference>
<evidence type="ECO:0000313" key="3">
    <source>
        <dbReference type="Proteomes" id="UP000054350"/>
    </source>
</evidence>
<feature type="compositionally biased region" description="Basic residues" evidence="1">
    <location>
        <begin position="174"/>
        <end position="188"/>
    </location>
</feature>
<evidence type="ECO:0000313" key="2">
    <source>
        <dbReference type="EMBL" id="KNE60600.1"/>
    </source>
</evidence>
<feature type="compositionally biased region" description="Basic residues" evidence="1">
    <location>
        <begin position="93"/>
        <end position="106"/>
    </location>
</feature>
<proteinExistence type="predicted"/>
<feature type="compositionally biased region" description="Basic residues" evidence="1">
    <location>
        <begin position="1"/>
        <end position="17"/>
    </location>
</feature>
<reference evidence="3" key="2">
    <citation type="submission" date="2009-11" db="EMBL/GenBank/DDBJ databases">
        <title>The Genome Sequence of Allomyces macrogynus strain ATCC 38327.</title>
        <authorList>
            <consortium name="The Broad Institute Genome Sequencing Platform"/>
            <person name="Russ C."/>
            <person name="Cuomo C."/>
            <person name="Shea T."/>
            <person name="Young S.K."/>
            <person name="Zeng Q."/>
            <person name="Koehrsen M."/>
            <person name="Haas B."/>
            <person name="Borodovsky M."/>
            <person name="Guigo R."/>
            <person name="Alvarado L."/>
            <person name="Berlin A."/>
            <person name="Borenstein D."/>
            <person name="Chen Z."/>
            <person name="Engels R."/>
            <person name="Freedman E."/>
            <person name="Gellesch M."/>
            <person name="Goldberg J."/>
            <person name="Griggs A."/>
            <person name="Gujja S."/>
            <person name="Heiman D."/>
            <person name="Hepburn T."/>
            <person name="Howarth C."/>
            <person name="Jen D."/>
            <person name="Larson L."/>
            <person name="Lewis B."/>
            <person name="Mehta T."/>
            <person name="Park D."/>
            <person name="Pearson M."/>
            <person name="Roberts A."/>
            <person name="Saif S."/>
            <person name="Shenoy N."/>
            <person name="Sisk P."/>
            <person name="Stolte C."/>
            <person name="Sykes S."/>
            <person name="Walk T."/>
            <person name="White J."/>
            <person name="Yandava C."/>
            <person name="Burger G."/>
            <person name="Gray M.W."/>
            <person name="Holland P.W.H."/>
            <person name="King N."/>
            <person name="Lang F.B.F."/>
            <person name="Roger A.J."/>
            <person name="Ruiz-Trillo I."/>
            <person name="Lander E."/>
            <person name="Nusbaum C."/>
        </authorList>
    </citation>
    <scope>NUCLEOTIDE SEQUENCE [LARGE SCALE GENOMIC DNA]</scope>
    <source>
        <strain evidence="3">ATCC 38327</strain>
    </source>
</reference>
<feature type="compositionally biased region" description="Basic residues" evidence="1">
    <location>
        <begin position="198"/>
        <end position="207"/>
    </location>
</feature>
<feature type="compositionally biased region" description="Low complexity" evidence="1">
    <location>
        <begin position="77"/>
        <end position="88"/>
    </location>
</feature>
<protein>
    <submittedName>
        <fullName evidence="2">Uncharacterized protein</fullName>
    </submittedName>
</protein>
<organism evidence="2 3">
    <name type="scientific">Allomyces macrogynus (strain ATCC 38327)</name>
    <name type="common">Allomyces javanicus var. macrogynus</name>
    <dbReference type="NCBI Taxonomy" id="578462"/>
    <lineage>
        <taxon>Eukaryota</taxon>
        <taxon>Fungi</taxon>
        <taxon>Fungi incertae sedis</taxon>
        <taxon>Blastocladiomycota</taxon>
        <taxon>Blastocladiomycetes</taxon>
        <taxon>Blastocladiales</taxon>
        <taxon>Blastocladiaceae</taxon>
        <taxon>Allomyces</taxon>
    </lineage>
</organism>
<feature type="region of interest" description="Disordered" evidence="1">
    <location>
        <begin position="60"/>
        <end position="120"/>
    </location>
</feature>
<gene>
    <name evidence="2" type="ORF">AMAG_18564</name>
</gene>
<dbReference type="AlphaFoldDB" id="A0A0L0SDY6"/>
<reference evidence="2 3" key="1">
    <citation type="submission" date="2009-11" db="EMBL/GenBank/DDBJ databases">
        <title>Annotation of Allomyces macrogynus ATCC 38327.</title>
        <authorList>
            <consortium name="The Broad Institute Genome Sequencing Platform"/>
            <person name="Russ C."/>
            <person name="Cuomo C."/>
            <person name="Burger G."/>
            <person name="Gray M.W."/>
            <person name="Holland P.W.H."/>
            <person name="King N."/>
            <person name="Lang F.B.F."/>
            <person name="Roger A.J."/>
            <person name="Ruiz-Trillo I."/>
            <person name="Young S.K."/>
            <person name="Zeng Q."/>
            <person name="Gargeya S."/>
            <person name="Fitzgerald M."/>
            <person name="Haas B."/>
            <person name="Abouelleil A."/>
            <person name="Alvarado L."/>
            <person name="Arachchi H.M."/>
            <person name="Berlin A."/>
            <person name="Chapman S.B."/>
            <person name="Gearin G."/>
            <person name="Goldberg J."/>
            <person name="Griggs A."/>
            <person name="Gujja S."/>
            <person name="Hansen M."/>
            <person name="Heiman D."/>
            <person name="Howarth C."/>
            <person name="Larimer J."/>
            <person name="Lui A."/>
            <person name="MacDonald P.J.P."/>
            <person name="McCowen C."/>
            <person name="Montmayeur A."/>
            <person name="Murphy C."/>
            <person name="Neiman D."/>
            <person name="Pearson M."/>
            <person name="Priest M."/>
            <person name="Roberts A."/>
            <person name="Saif S."/>
            <person name="Shea T."/>
            <person name="Sisk P."/>
            <person name="Stolte C."/>
            <person name="Sykes S."/>
            <person name="Wortman J."/>
            <person name="Nusbaum C."/>
            <person name="Birren B."/>
        </authorList>
    </citation>
    <scope>NUCLEOTIDE SEQUENCE [LARGE SCALE GENOMIC DNA]</scope>
    <source>
        <strain evidence="2 3">ATCC 38327</strain>
    </source>
</reference>
<name>A0A0L0SDY6_ALLM3</name>
<accession>A0A0L0SDY6</accession>
<dbReference type="VEuPathDB" id="FungiDB:AMAG_18564"/>
<dbReference type="Proteomes" id="UP000054350">
    <property type="component" value="Unassembled WGS sequence"/>
</dbReference>
<keyword evidence="3" id="KW-1185">Reference proteome</keyword>
<evidence type="ECO:0000256" key="1">
    <source>
        <dbReference type="SAM" id="MobiDB-lite"/>
    </source>
</evidence>
<feature type="compositionally biased region" description="Basic and acidic residues" evidence="1">
    <location>
        <begin position="163"/>
        <end position="173"/>
    </location>
</feature>
<feature type="compositionally biased region" description="Basic residues" evidence="1">
    <location>
        <begin position="62"/>
        <end position="76"/>
    </location>
</feature>
<sequence length="207" mass="23993">MCLRRGRTRRRRRRRRSASGVRPSRRPTACALIVGRRRHRNGARGQRAQRRCAMRAGCVTPRRSRRKNNSRAKRVPLRVPSPRPVRQVDLQRRVRRRPGSQHRQRKWGSLPRAGGRLQARKGVNGSGVVCTSVGSFLVFVRPLIVRAQPACRANRAELQLEQQQRERRHAENKRSKRRQASQRGLKRKNNLDFSRNVCRGRRSGVGS</sequence>
<feature type="region of interest" description="Disordered" evidence="1">
    <location>
        <begin position="162"/>
        <end position="207"/>
    </location>
</feature>